<evidence type="ECO:0000313" key="2">
    <source>
        <dbReference type="Proteomes" id="UP001345219"/>
    </source>
</evidence>
<gene>
    <name evidence="1" type="ORF">SAY87_016100</name>
</gene>
<reference evidence="1 2" key="1">
    <citation type="journal article" date="2023" name="Hortic Res">
        <title>Pangenome of water caltrop reveals structural variations and asymmetric subgenome divergence after allopolyploidization.</title>
        <authorList>
            <person name="Zhang X."/>
            <person name="Chen Y."/>
            <person name="Wang L."/>
            <person name="Yuan Y."/>
            <person name="Fang M."/>
            <person name="Shi L."/>
            <person name="Lu R."/>
            <person name="Comes H.P."/>
            <person name="Ma Y."/>
            <person name="Chen Y."/>
            <person name="Huang G."/>
            <person name="Zhou Y."/>
            <person name="Zheng Z."/>
            <person name="Qiu Y."/>
        </authorList>
    </citation>
    <scope>NUCLEOTIDE SEQUENCE [LARGE SCALE GENOMIC DNA]</scope>
    <source>
        <tissue evidence="1">Roots</tissue>
    </source>
</reference>
<proteinExistence type="predicted"/>
<evidence type="ECO:0000313" key="1">
    <source>
        <dbReference type="EMBL" id="KAK4779994.1"/>
    </source>
</evidence>
<accession>A0AAN7L8M4</accession>
<name>A0AAN7L8M4_9MYRT</name>
<organism evidence="1 2">
    <name type="scientific">Trapa incisa</name>
    <dbReference type="NCBI Taxonomy" id="236973"/>
    <lineage>
        <taxon>Eukaryota</taxon>
        <taxon>Viridiplantae</taxon>
        <taxon>Streptophyta</taxon>
        <taxon>Embryophyta</taxon>
        <taxon>Tracheophyta</taxon>
        <taxon>Spermatophyta</taxon>
        <taxon>Magnoliopsida</taxon>
        <taxon>eudicotyledons</taxon>
        <taxon>Gunneridae</taxon>
        <taxon>Pentapetalae</taxon>
        <taxon>rosids</taxon>
        <taxon>malvids</taxon>
        <taxon>Myrtales</taxon>
        <taxon>Lythraceae</taxon>
        <taxon>Trapa</taxon>
    </lineage>
</organism>
<dbReference type="AlphaFoldDB" id="A0AAN7L8M4"/>
<protein>
    <submittedName>
        <fullName evidence="1">Uncharacterized protein</fullName>
    </submittedName>
</protein>
<dbReference type="EMBL" id="JAXIOK010000001">
    <property type="protein sequence ID" value="KAK4779994.1"/>
    <property type="molecule type" value="Genomic_DNA"/>
</dbReference>
<sequence>MASPFLGQWPSHTLENSPILLKFGGKLVQVHPVRVRVVEYDYPYPPPWVQEENKLYRNSTEENVLREAEQLEYPHPPPWVRNSTEEDVNLEAKEFIRMKHKKFEPSRGMSMNSHRRRQLWWSRASSM</sequence>
<comment type="caution">
    <text evidence="1">The sequence shown here is derived from an EMBL/GenBank/DDBJ whole genome shotgun (WGS) entry which is preliminary data.</text>
</comment>
<keyword evidence="2" id="KW-1185">Reference proteome</keyword>
<dbReference type="Proteomes" id="UP001345219">
    <property type="component" value="Chromosome 13"/>
</dbReference>